<comment type="caution">
    <text evidence="4">The sequence shown here is derived from an EMBL/GenBank/DDBJ whole genome shotgun (WGS) entry which is preliminary data.</text>
</comment>
<dbReference type="GO" id="GO:0006281">
    <property type="term" value="P:DNA repair"/>
    <property type="evidence" value="ECO:0007669"/>
    <property type="project" value="InterPro"/>
</dbReference>
<dbReference type="InterPro" id="IPR011257">
    <property type="entry name" value="DNA_glycosylase"/>
</dbReference>
<dbReference type="SUPFAM" id="SSF48150">
    <property type="entry name" value="DNA-glycosylase"/>
    <property type="match status" value="1"/>
</dbReference>
<feature type="compositionally biased region" description="Basic and acidic residues" evidence="3">
    <location>
        <begin position="153"/>
        <end position="162"/>
    </location>
</feature>
<feature type="region of interest" description="Disordered" evidence="3">
    <location>
        <begin position="117"/>
        <end position="136"/>
    </location>
</feature>
<dbReference type="GO" id="GO:0003677">
    <property type="term" value="F:DNA binding"/>
    <property type="evidence" value="ECO:0007669"/>
    <property type="project" value="InterPro"/>
</dbReference>
<feature type="compositionally biased region" description="Low complexity" evidence="3">
    <location>
        <begin position="181"/>
        <end position="195"/>
    </location>
</feature>
<dbReference type="GO" id="GO:0005634">
    <property type="term" value="C:nucleus"/>
    <property type="evidence" value="ECO:0007669"/>
    <property type="project" value="UniProtKB-SubCell"/>
</dbReference>
<dbReference type="EMBL" id="JAGPXF010000002">
    <property type="protein sequence ID" value="KAH7256956.1"/>
    <property type="molecule type" value="Genomic_DNA"/>
</dbReference>
<organism evidence="4 5">
    <name type="scientific">Fusarium tricinctum</name>
    <dbReference type="NCBI Taxonomy" id="61284"/>
    <lineage>
        <taxon>Eukaryota</taxon>
        <taxon>Fungi</taxon>
        <taxon>Dikarya</taxon>
        <taxon>Ascomycota</taxon>
        <taxon>Pezizomycotina</taxon>
        <taxon>Sordariomycetes</taxon>
        <taxon>Hypocreomycetidae</taxon>
        <taxon>Hypocreales</taxon>
        <taxon>Nectriaceae</taxon>
        <taxon>Fusarium</taxon>
        <taxon>Fusarium tricinctum species complex</taxon>
    </lineage>
</organism>
<evidence type="ECO:0000256" key="2">
    <source>
        <dbReference type="ARBA" id="ARBA00023242"/>
    </source>
</evidence>
<dbReference type="PANTHER" id="PTHR15074:SF0">
    <property type="entry name" value="METHYL-CPG-BINDING DOMAIN PROTEIN 4-LIKE PROTEIN"/>
    <property type="match status" value="1"/>
</dbReference>
<dbReference type="AlphaFoldDB" id="A0A8K0WFQ4"/>
<evidence type="ECO:0000256" key="1">
    <source>
        <dbReference type="ARBA" id="ARBA00004123"/>
    </source>
</evidence>
<feature type="region of interest" description="Disordered" evidence="3">
    <location>
        <begin position="151"/>
        <end position="227"/>
    </location>
</feature>
<evidence type="ECO:0000313" key="5">
    <source>
        <dbReference type="Proteomes" id="UP000813427"/>
    </source>
</evidence>
<dbReference type="PANTHER" id="PTHR15074">
    <property type="entry name" value="METHYL-CPG-BINDING PROTEIN"/>
    <property type="match status" value="1"/>
</dbReference>
<sequence length="506" mass="57162">MSRFGLNVLSVFDISSDARDFLADVIESGQAPPNEVEELFQQSLFAGAEDWDYLIKCAKSMQLLHRYDKNSLDGQDLLTHLWRMLSGQDLPPNTDSQPWEATDRLIAIAKNLEDRPFAPVSGELDDQRRQQSPAALSEAKSLVTTSYYWSDQPQEKCPKESNKWSVLTQLPPGPSQTFTPAVSKSDASQSASADKLTNEQGSPQEVVHDDKISSTKSSSTQSPYFTPASVVTRASRRSLPGTIPSVPFAPLTSPEFGLVQEKFAHEPFWLLIVVTFLIKTKGKHAIPVFYNVKKMFPTPADIACEENREQIIEMIRHLGLADHRLTLMQKYARIFLSAPPTPGVRYKVKKYDQRDVESLSGLRLPTGGCRRAFGKVADAQDLEAWEIGHLTQGKYALDSWRIFCRDELLGRATDWNGGGRESEFQPEWMRVRPDDKELRAYLRWMWMKEGWEWDPSTGERTVLGETMQDAVNKGRVKYDDKGGLELVDTIKDYPLSPLLELKKPTS</sequence>
<protein>
    <recommendedName>
        <fullName evidence="6">5-methylcytosine G/T mismatch-specific DNA glycosylase</fullName>
    </recommendedName>
</protein>
<evidence type="ECO:0008006" key="6">
    <source>
        <dbReference type="Google" id="ProtNLM"/>
    </source>
</evidence>
<dbReference type="Gene3D" id="1.10.340.30">
    <property type="entry name" value="Hypothetical protein, domain 2"/>
    <property type="match status" value="1"/>
</dbReference>
<keyword evidence="5" id="KW-1185">Reference proteome</keyword>
<gene>
    <name evidence="4" type="ORF">BKA59DRAFT_94171</name>
</gene>
<evidence type="ECO:0000313" key="4">
    <source>
        <dbReference type="EMBL" id="KAH7256956.1"/>
    </source>
</evidence>
<comment type="subcellular location">
    <subcellularLocation>
        <location evidence="1">Nucleus</location>
    </subcellularLocation>
</comment>
<name>A0A8K0WFQ4_9HYPO</name>
<dbReference type="GO" id="GO:0003824">
    <property type="term" value="F:catalytic activity"/>
    <property type="evidence" value="ECO:0007669"/>
    <property type="project" value="InterPro"/>
</dbReference>
<dbReference type="Proteomes" id="UP000813427">
    <property type="component" value="Unassembled WGS sequence"/>
</dbReference>
<reference evidence="4" key="1">
    <citation type="journal article" date="2021" name="Nat. Commun.">
        <title>Genetic determinants of endophytism in the Arabidopsis root mycobiome.</title>
        <authorList>
            <person name="Mesny F."/>
            <person name="Miyauchi S."/>
            <person name="Thiergart T."/>
            <person name="Pickel B."/>
            <person name="Atanasova L."/>
            <person name="Karlsson M."/>
            <person name="Huettel B."/>
            <person name="Barry K.W."/>
            <person name="Haridas S."/>
            <person name="Chen C."/>
            <person name="Bauer D."/>
            <person name="Andreopoulos W."/>
            <person name="Pangilinan J."/>
            <person name="LaButti K."/>
            <person name="Riley R."/>
            <person name="Lipzen A."/>
            <person name="Clum A."/>
            <person name="Drula E."/>
            <person name="Henrissat B."/>
            <person name="Kohler A."/>
            <person name="Grigoriev I.V."/>
            <person name="Martin F.M."/>
            <person name="Hacquard S."/>
        </authorList>
    </citation>
    <scope>NUCLEOTIDE SEQUENCE</scope>
    <source>
        <strain evidence="4">MPI-SDFR-AT-0068</strain>
    </source>
</reference>
<evidence type="ECO:0000256" key="3">
    <source>
        <dbReference type="SAM" id="MobiDB-lite"/>
    </source>
</evidence>
<dbReference type="OrthoDB" id="10265068at2759"/>
<keyword evidence="2" id="KW-0539">Nucleus</keyword>
<dbReference type="InterPro" id="IPR045138">
    <property type="entry name" value="MeCP2/MBD4"/>
</dbReference>
<accession>A0A8K0WFQ4</accession>
<proteinExistence type="predicted"/>